<proteinExistence type="predicted"/>
<reference evidence="2" key="1">
    <citation type="submission" date="2020-10" db="EMBL/GenBank/DDBJ databases">
        <title>Taxonomic study of unclassified bacteria belonging to the class Ktedonobacteria.</title>
        <authorList>
            <person name="Yabe S."/>
            <person name="Wang C.M."/>
            <person name="Zheng Y."/>
            <person name="Sakai Y."/>
            <person name="Cavaletti L."/>
            <person name="Monciardini P."/>
            <person name="Donadio S."/>
        </authorList>
    </citation>
    <scope>NUCLEOTIDE SEQUENCE</scope>
    <source>
        <strain evidence="2">ID150040</strain>
    </source>
</reference>
<evidence type="ECO:0000313" key="2">
    <source>
        <dbReference type="EMBL" id="GHO92492.1"/>
    </source>
</evidence>
<organism evidence="2 3">
    <name type="scientific">Reticulibacter mediterranei</name>
    <dbReference type="NCBI Taxonomy" id="2778369"/>
    <lineage>
        <taxon>Bacteria</taxon>
        <taxon>Bacillati</taxon>
        <taxon>Chloroflexota</taxon>
        <taxon>Ktedonobacteria</taxon>
        <taxon>Ktedonobacterales</taxon>
        <taxon>Reticulibacteraceae</taxon>
        <taxon>Reticulibacter</taxon>
    </lineage>
</organism>
<protein>
    <submittedName>
        <fullName evidence="2">Uncharacterized protein</fullName>
    </submittedName>
</protein>
<accession>A0A8J3N2U3</accession>
<keyword evidence="3" id="KW-1185">Reference proteome</keyword>
<dbReference type="Proteomes" id="UP000597444">
    <property type="component" value="Unassembled WGS sequence"/>
</dbReference>
<gene>
    <name evidence="2" type="ORF">KSF_025400</name>
</gene>
<evidence type="ECO:0000313" key="3">
    <source>
        <dbReference type="Proteomes" id="UP000597444"/>
    </source>
</evidence>
<name>A0A8J3N2U3_9CHLR</name>
<dbReference type="AlphaFoldDB" id="A0A8J3N2U3"/>
<comment type="caution">
    <text evidence="2">The sequence shown here is derived from an EMBL/GenBank/DDBJ whole genome shotgun (WGS) entry which is preliminary data.</text>
</comment>
<sequence length="94" mass="9844">MVSASSTFEDIAEGSSTNADAASKSFISDAAGSVVDECISIVCCSSFIVRLLQSADVLFVLSTIDVAEFIKDVLSTDKDVGICLSIGVLDIRYP</sequence>
<feature type="region of interest" description="Disordered" evidence="1">
    <location>
        <begin position="1"/>
        <end position="20"/>
    </location>
</feature>
<dbReference type="EMBL" id="BNJK01000001">
    <property type="protein sequence ID" value="GHO92492.1"/>
    <property type="molecule type" value="Genomic_DNA"/>
</dbReference>
<evidence type="ECO:0000256" key="1">
    <source>
        <dbReference type="SAM" id="MobiDB-lite"/>
    </source>
</evidence>